<dbReference type="OrthoDB" id="963430at2"/>
<protein>
    <recommendedName>
        <fullName evidence="2">Response regulatory domain-containing protein</fullName>
    </recommendedName>
</protein>
<proteinExistence type="predicted"/>
<dbReference type="PANTHER" id="PTHR44520">
    <property type="entry name" value="RESPONSE REGULATOR RCP1-RELATED"/>
    <property type="match status" value="1"/>
</dbReference>
<reference evidence="3 4" key="1">
    <citation type="submission" date="2016-10" db="EMBL/GenBank/DDBJ databases">
        <title>Arsenicibacter rosenii gen. nov., sp. nov., an efficient arsenic-methylating bacterium isolated from an arsenic-contaminated paddy soil.</title>
        <authorList>
            <person name="Huang K."/>
        </authorList>
    </citation>
    <scope>NUCLEOTIDE SEQUENCE [LARGE SCALE GENOMIC DNA]</scope>
    <source>
        <strain evidence="3 4">SM-1</strain>
    </source>
</reference>
<dbReference type="Gene3D" id="3.40.50.2300">
    <property type="match status" value="1"/>
</dbReference>
<feature type="domain" description="Response regulatory" evidence="2">
    <location>
        <begin position="9"/>
        <end position="132"/>
    </location>
</feature>
<comment type="caution">
    <text evidence="3">The sequence shown here is derived from an EMBL/GenBank/DDBJ whole genome shotgun (WGS) entry which is preliminary data.</text>
</comment>
<dbReference type="AlphaFoldDB" id="A0A1S2VQB0"/>
<dbReference type="SMART" id="SM00448">
    <property type="entry name" value="REC"/>
    <property type="match status" value="1"/>
</dbReference>
<dbReference type="GO" id="GO:0000160">
    <property type="term" value="P:phosphorelay signal transduction system"/>
    <property type="evidence" value="ECO:0007669"/>
    <property type="project" value="InterPro"/>
</dbReference>
<dbReference type="PROSITE" id="PS50110">
    <property type="entry name" value="RESPONSE_REGULATORY"/>
    <property type="match status" value="1"/>
</dbReference>
<evidence type="ECO:0000313" key="4">
    <source>
        <dbReference type="Proteomes" id="UP000181790"/>
    </source>
</evidence>
<dbReference type="InterPro" id="IPR011006">
    <property type="entry name" value="CheY-like_superfamily"/>
</dbReference>
<dbReference type="InterPro" id="IPR001789">
    <property type="entry name" value="Sig_transdc_resp-reg_receiver"/>
</dbReference>
<gene>
    <name evidence="3" type="ORF">BLX24_06170</name>
</gene>
<dbReference type="Pfam" id="PF00072">
    <property type="entry name" value="Response_reg"/>
    <property type="match status" value="1"/>
</dbReference>
<name>A0A1S2VQB0_9BACT</name>
<dbReference type="Proteomes" id="UP000181790">
    <property type="component" value="Unassembled WGS sequence"/>
</dbReference>
<evidence type="ECO:0000313" key="3">
    <source>
        <dbReference type="EMBL" id="OIN60405.1"/>
    </source>
</evidence>
<feature type="modified residue" description="4-aspartylphosphate" evidence="1">
    <location>
        <position position="63"/>
    </location>
</feature>
<dbReference type="InterPro" id="IPR052893">
    <property type="entry name" value="TCS_response_regulator"/>
</dbReference>
<accession>A0A1S2VQB0</accession>
<keyword evidence="4" id="KW-1185">Reference proteome</keyword>
<organism evidence="3 4">
    <name type="scientific">Arsenicibacter rosenii</name>
    <dbReference type="NCBI Taxonomy" id="1750698"/>
    <lineage>
        <taxon>Bacteria</taxon>
        <taxon>Pseudomonadati</taxon>
        <taxon>Bacteroidota</taxon>
        <taxon>Cytophagia</taxon>
        <taxon>Cytophagales</taxon>
        <taxon>Spirosomataceae</taxon>
        <taxon>Arsenicibacter</taxon>
    </lineage>
</organism>
<sequence>MTDHLTGFPILLIDDEPVFLDIINRVTREHFPGVSFISCKNGNEAVAYLTQKENVRPRLILLDLFLSPMEPSGLTLLIEIKKQLADFQLPIVVISSYSEESLVQKAYDLGASSFIEKPTNLRGWKTMVKNMLDYWKDNNIPEVKPANEQTPSVVPKTPPYK</sequence>
<evidence type="ECO:0000259" key="2">
    <source>
        <dbReference type="PROSITE" id="PS50110"/>
    </source>
</evidence>
<evidence type="ECO:0000256" key="1">
    <source>
        <dbReference type="PROSITE-ProRule" id="PRU00169"/>
    </source>
</evidence>
<dbReference type="SUPFAM" id="SSF52172">
    <property type="entry name" value="CheY-like"/>
    <property type="match status" value="1"/>
</dbReference>
<dbReference type="EMBL" id="MORL01000002">
    <property type="protein sequence ID" value="OIN60405.1"/>
    <property type="molecule type" value="Genomic_DNA"/>
</dbReference>
<keyword evidence="1" id="KW-0597">Phosphoprotein</keyword>